<gene>
    <name evidence="10" type="ORF">TRFO_39163</name>
</gene>
<evidence type="ECO:0000256" key="3">
    <source>
        <dbReference type="ARBA" id="ARBA00022801"/>
    </source>
</evidence>
<comment type="caution">
    <text evidence="10">The sequence shown here is derived from an EMBL/GenBank/DDBJ whole genome shotgun (WGS) entry which is preliminary data.</text>
</comment>
<dbReference type="Pfam" id="PF00149">
    <property type="entry name" value="Metallophos"/>
    <property type="match status" value="1"/>
</dbReference>
<evidence type="ECO:0000256" key="4">
    <source>
        <dbReference type="ARBA" id="ARBA00022912"/>
    </source>
</evidence>
<dbReference type="AlphaFoldDB" id="A0A1J4JB62"/>
<dbReference type="PRINTS" id="PR00114">
    <property type="entry name" value="STPHPHTASE"/>
</dbReference>
<reference evidence="10" key="1">
    <citation type="submission" date="2016-10" db="EMBL/GenBank/DDBJ databases">
        <authorList>
            <person name="Benchimol M."/>
            <person name="Almeida L.G."/>
            <person name="Vasconcelos A.T."/>
            <person name="Perreira-Neves A."/>
            <person name="Rosa I.A."/>
            <person name="Tasca T."/>
            <person name="Bogo M.R."/>
            <person name="de Souza W."/>
        </authorList>
    </citation>
    <scope>NUCLEOTIDE SEQUENCE [LARGE SCALE GENOMIC DNA]</scope>
    <source>
        <strain evidence="10">K</strain>
    </source>
</reference>
<evidence type="ECO:0000256" key="1">
    <source>
        <dbReference type="ARBA" id="ARBA00001936"/>
    </source>
</evidence>
<organism evidence="10 11">
    <name type="scientific">Tritrichomonas foetus</name>
    <dbReference type="NCBI Taxonomy" id="1144522"/>
    <lineage>
        <taxon>Eukaryota</taxon>
        <taxon>Metamonada</taxon>
        <taxon>Parabasalia</taxon>
        <taxon>Tritrichomonadida</taxon>
        <taxon>Tritrichomonadidae</taxon>
        <taxon>Tritrichomonas</taxon>
    </lineage>
</organism>
<comment type="similarity">
    <text evidence="8">Belongs to the PPP phosphatase family.</text>
</comment>
<comment type="catalytic activity">
    <reaction evidence="7 8">
        <text>O-phospho-L-threonyl-[protein] + H2O = L-threonyl-[protein] + phosphate</text>
        <dbReference type="Rhea" id="RHEA:47004"/>
        <dbReference type="Rhea" id="RHEA-COMP:11060"/>
        <dbReference type="Rhea" id="RHEA-COMP:11605"/>
        <dbReference type="ChEBI" id="CHEBI:15377"/>
        <dbReference type="ChEBI" id="CHEBI:30013"/>
        <dbReference type="ChEBI" id="CHEBI:43474"/>
        <dbReference type="ChEBI" id="CHEBI:61977"/>
        <dbReference type="EC" id="3.1.3.16"/>
    </reaction>
</comment>
<dbReference type="InterPro" id="IPR006186">
    <property type="entry name" value="Ser/Thr-sp_prot-phosphatase"/>
</dbReference>
<keyword evidence="2" id="KW-0479">Metal-binding</keyword>
<dbReference type="InterPro" id="IPR004843">
    <property type="entry name" value="Calcineurin-like_PHP"/>
</dbReference>
<dbReference type="GO" id="GO:0005634">
    <property type="term" value="C:nucleus"/>
    <property type="evidence" value="ECO:0007669"/>
    <property type="project" value="TreeGrafter"/>
</dbReference>
<dbReference type="Proteomes" id="UP000179807">
    <property type="component" value="Unassembled WGS sequence"/>
</dbReference>
<evidence type="ECO:0000256" key="8">
    <source>
        <dbReference type="RuleBase" id="RU004273"/>
    </source>
</evidence>
<dbReference type="SUPFAM" id="SSF56300">
    <property type="entry name" value="Metallo-dependent phosphatases"/>
    <property type="match status" value="1"/>
</dbReference>
<evidence type="ECO:0000259" key="9">
    <source>
        <dbReference type="PROSITE" id="PS00125"/>
    </source>
</evidence>
<name>A0A1J4JB62_9EUKA</name>
<dbReference type="GO" id="GO:0046872">
    <property type="term" value="F:metal ion binding"/>
    <property type="evidence" value="ECO:0007669"/>
    <property type="project" value="UniProtKB-KW"/>
</dbReference>
<comment type="catalytic activity">
    <reaction evidence="6">
        <text>O-phospho-L-seryl-[protein] + H2O = L-seryl-[protein] + phosphate</text>
        <dbReference type="Rhea" id="RHEA:20629"/>
        <dbReference type="Rhea" id="RHEA-COMP:9863"/>
        <dbReference type="Rhea" id="RHEA-COMP:11604"/>
        <dbReference type="ChEBI" id="CHEBI:15377"/>
        <dbReference type="ChEBI" id="CHEBI:29999"/>
        <dbReference type="ChEBI" id="CHEBI:43474"/>
        <dbReference type="ChEBI" id="CHEBI:83421"/>
        <dbReference type="EC" id="3.1.3.16"/>
    </reaction>
</comment>
<evidence type="ECO:0000313" key="10">
    <source>
        <dbReference type="EMBL" id="OHS94669.1"/>
    </source>
</evidence>
<evidence type="ECO:0000256" key="2">
    <source>
        <dbReference type="ARBA" id="ARBA00022723"/>
    </source>
</evidence>
<keyword evidence="5" id="KW-0464">Manganese</keyword>
<dbReference type="CDD" id="cd00144">
    <property type="entry name" value="MPP_PPP_family"/>
    <property type="match status" value="1"/>
</dbReference>
<dbReference type="VEuPathDB" id="TrichDB:TRFO_39163"/>
<evidence type="ECO:0000256" key="5">
    <source>
        <dbReference type="ARBA" id="ARBA00023211"/>
    </source>
</evidence>
<dbReference type="PROSITE" id="PS00125">
    <property type="entry name" value="SER_THR_PHOSPHATASE"/>
    <property type="match status" value="1"/>
</dbReference>
<dbReference type="SMART" id="SM00156">
    <property type="entry name" value="PP2Ac"/>
    <property type="match status" value="1"/>
</dbReference>
<proteinExistence type="inferred from homology"/>
<dbReference type="EMBL" id="MLAK01001300">
    <property type="protein sequence ID" value="OHS94669.1"/>
    <property type="molecule type" value="Genomic_DNA"/>
</dbReference>
<keyword evidence="3 8" id="KW-0378">Hydrolase</keyword>
<dbReference type="RefSeq" id="XP_068347806.1">
    <property type="nucleotide sequence ID" value="XM_068512481.1"/>
</dbReference>
<keyword evidence="4" id="KW-0904">Protein phosphatase</keyword>
<evidence type="ECO:0000256" key="6">
    <source>
        <dbReference type="ARBA" id="ARBA00047761"/>
    </source>
</evidence>
<dbReference type="Gene3D" id="3.60.21.10">
    <property type="match status" value="1"/>
</dbReference>
<dbReference type="GO" id="GO:0004722">
    <property type="term" value="F:protein serine/threonine phosphatase activity"/>
    <property type="evidence" value="ECO:0007669"/>
    <property type="project" value="UniProtKB-EC"/>
</dbReference>
<dbReference type="PANTHER" id="PTHR11668">
    <property type="entry name" value="SERINE/THREONINE PROTEIN PHOSPHATASE"/>
    <property type="match status" value="1"/>
</dbReference>
<dbReference type="InterPro" id="IPR050341">
    <property type="entry name" value="PP1_catalytic_subunit"/>
</dbReference>
<dbReference type="EC" id="3.1.3.16" evidence="8"/>
<protein>
    <recommendedName>
        <fullName evidence="8">Serine/threonine-protein phosphatase</fullName>
        <ecNumber evidence="8">3.1.3.16</ecNumber>
    </recommendedName>
</protein>
<dbReference type="GeneID" id="94847185"/>
<keyword evidence="11" id="KW-1185">Reference proteome</keyword>
<feature type="domain" description="Serine/threonine specific protein phosphatases" evidence="9">
    <location>
        <begin position="128"/>
        <end position="133"/>
    </location>
</feature>
<comment type="cofactor">
    <cofactor evidence="1">
        <name>Mn(2+)</name>
        <dbReference type="ChEBI" id="CHEBI:29035"/>
    </cofactor>
</comment>
<dbReference type="PANTHER" id="PTHR11668:SF300">
    <property type="entry name" value="SERINE_THREONINE-PROTEIN PHOSPHATASE"/>
    <property type="match status" value="1"/>
</dbReference>
<accession>A0A1J4JB62</accession>
<dbReference type="GO" id="GO:0005737">
    <property type="term" value="C:cytoplasm"/>
    <property type="evidence" value="ECO:0007669"/>
    <property type="project" value="TreeGrafter"/>
</dbReference>
<dbReference type="InterPro" id="IPR029052">
    <property type="entry name" value="Metallo-depent_PP-like"/>
</dbReference>
<sequence length="425" mass="48117">MLTNVFQQKLDEIFALQLGQDVSLIASQEETIEFIHPNKNFLYSLCDRVTYLFSIDPVVLELTSPIVTVGDLHGHYLDLIRIIQACGHPSNTKYIFLGDIVDRGEFSFETILLIFLMKACYPLNIFLIRGNHEFDGLCSKYGFFNEIHLEYCDKRIYYAFTNVFAQIPIAAIIDHVTICVHGGIGPELSDINKLKNVNRPIENFNQNLTGPLFWSDPSPTVTDFKPSPRGTGYLFGHNALLDFLEASQAVRIVRGHECIKEGYSTLFEERVVTIFSASNYCGTLNNESAILLMSPDGEDEVKRFPPLPYLKRCYANFRKEQEIKNEYKNVGPSFSTGSVLLKSVINMQPSKNGERINNQSNLFSGNFNNVINSTNFHNGSICAFPGMNAPSVSPALHRLQQLNQRQTKMNQSTSFTSQKWTEFKV</sequence>
<evidence type="ECO:0000256" key="7">
    <source>
        <dbReference type="ARBA" id="ARBA00048336"/>
    </source>
</evidence>
<evidence type="ECO:0000313" key="11">
    <source>
        <dbReference type="Proteomes" id="UP000179807"/>
    </source>
</evidence>